<dbReference type="InterPro" id="IPR038479">
    <property type="entry name" value="Transthyretin-like_sf"/>
</dbReference>
<proteinExistence type="inferred from homology"/>
<feature type="chain" id="PRO_5043126439" evidence="5">
    <location>
        <begin position="18"/>
        <end position="123"/>
    </location>
</feature>
<evidence type="ECO:0000313" key="7">
    <source>
        <dbReference type="Proteomes" id="UP000276776"/>
    </source>
</evidence>
<dbReference type="EMBL" id="UYYF01001274">
    <property type="protein sequence ID" value="VDM99715.1"/>
    <property type="molecule type" value="Genomic_DNA"/>
</dbReference>
<dbReference type="Pfam" id="PF01060">
    <property type="entry name" value="TTR-52"/>
    <property type="match status" value="1"/>
</dbReference>
<feature type="signal peptide" evidence="5">
    <location>
        <begin position="1"/>
        <end position="17"/>
    </location>
</feature>
<evidence type="ECO:0000256" key="4">
    <source>
        <dbReference type="ARBA" id="ARBA00022729"/>
    </source>
</evidence>
<name>A0A0N5CSV9_THECL</name>
<evidence type="ECO:0000256" key="5">
    <source>
        <dbReference type="SAM" id="SignalP"/>
    </source>
</evidence>
<comment type="similarity">
    <text evidence="2">Belongs to the nematode transthyretin-like family.</text>
</comment>
<dbReference type="OMA" id="VGKLVCN"/>
<dbReference type="AlphaFoldDB" id="A0A0N5CSV9"/>
<evidence type="ECO:0000256" key="3">
    <source>
        <dbReference type="ARBA" id="ARBA00022525"/>
    </source>
</evidence>
<keyword evidence="7" id="KW-1185">Reference proteome</keyword>
<dbReference type="WBParaSite" id="TCLT_0000331501-mRNA-1">
    <property type="protein sequence ID" value="TCLT_0000331501-mRNA-1"/>
    <property type="gene ID" value="TCLT_0000331501"/>
</dbReference>
<evidence type="ECO:0000313" key="6">
    <source>
        <dbReference type="EMBL" id="VDM99715.1"/>
    </source>
</evidence>
<evidence type="ECO:0000256" key="1">
    <source>
        <dbReference type="ARBA" id="ARBA00004613"/>
    </source>
</evidence>
<dbReference type="GO" id="GO:0009986">
    <property type="term" value="C:cell surface"/>
    <property type="evidence" value="ECO:0007669"/>
    <property type="project" value="InterPro"/>
</dbReference>
<keyword evidence="4 5" id="KW-0732">Signal</keyword>
<dbReference type="Proteomes" id="UP000276776">
    <property type="component" value="Unassembled WGS sequence"/>
</dbReference>
<dbReference type="InterPro" id="IPR001534">
    <property type="entry name" value="Transthyretin-like"/>
</dbReference>
<reference evidence="6 7" key="2">
    <citation type="submission" date="2018-11" db="EMBL/GenBank/DDBJ databases">
        <authorList>
            <consortium name="Pathogen Informatics"/>
        </authorList>
    </citation>
    <scope>NUCLEOTIDE SEQUENCE [LARGE SCALE GENOMIC DNA]</scope>
</reference>
<dbReference type="GO" id="GO:0005576">
    <property type="term" value="C:extracellular region"/>
    <property type="evidence" value="ECO:0007669"/>
    <property type="project" value="UniProtKB-SubCell"/>
</dbReference>
<gene>
    <name evidence="6" type="ORF">TCLT_LOCUS3310</name>
</gene>
<sequence length="123" mass="13834">MLLLLTVWIGMVLQANAFIQFAPFFQRLQCVGAVGQLTCNGRPSPNVPVRLIEEDSGIFDRDDLMSETRTDGAGFFRIYGCEEEILNITPKLNILHDCNDETTVIFICCLIIVSKICQAFFLL</sequence>
<comment type="subcellular location">
    <subcellularLocation>
        <location evidence="1">Secreted</location>
    </subcellularLocation>
</comment>
<organism evidence="8">
    <name type="scientific">Thelazia callipaeda</name>
    <name type="common">Oriental eyeworm</name>
    <name type="synonym">Parasitic nematode</name>
    <dbReference type="NCBI Taxonomy" id="103827"/>
    <lineage>
        <taxon>Eukaryota</taxon>
        <taxon>Metazoa</taxon>
        <taxon>Ecdysozoa</taxon>
        <taxon>Nematoda</taxon>
        <taxon>Chromadorea</taxon>
        <taxon>Rhabditida</taxon>
        <taxon>Spirurina</taxon>
        <taxon>Spiruromorpha</taxon>
        <taxon>Thelazioidea</taxon>
        <taxon>Thelaziidae</taxon>
        <taxon>Thelazia</taxon>
    </lineage>
</organism>
<keyword evidence="3" id="KW-0964">Secreted</keyword>
<protein>
    <submittedName>
        <fullName evidence="8">Transthyretin-like family protein</fullName>
    </submittedName>
</protein>
<reference evidence="8" key="1">
    <citation type="submission" date="2017-02" db="UniProtKB">
        <authorList>
            <consortium name="WormBaseParasite"/>
        </authorList>
    </citation>
    <scope>IDENTIFICATION</scope>
</reference>
<evidence type="ECO:0000313" key="8">
    <source>
        <dbReference type="WBParaSite" id="TCLT_0000331501-mRNA-1"/>
    </source>
</evidence>
<dbReference type="Gene3D" id="2.60.40.3330">
    <property type="match status" value="1"/>
</dbReference>
<dbReference type="PANTHER" id="PTHR21700:SF24">
    <property type="entry name" value="TRANSTHYRETIN-LIKE FAMILY PROTEIN"/>
    <property type="match status" value="1"/>
</dbReference>
<accession>A0A0N5CSV9</accession>
<evidence type="ECO:0000256" key="2">
    <source>
        <dbReference type="ARBA" id="ARBA00010112"/>
    </source>
</evidence>
<dbReference type="PANTHER" id="PTHR21700">
    <property type="entry name" value="TRANSTHYRETIN-LIKE FAMILY PROTEIN-RELATED"/>
    <property type="match status" value="1"/>
</dbReference>